<protein>
    <submittedName>
        <fullName evidence="4">GNAT family N-acetyltransferase</fullName>
    </submittedName>
</protein>
<proteinExistence type="predicted"/>
<evidence type="ECO:0000259" key="3">
    <source>
        <dbReference type="PROSITE" id="PS51186"/>
    </source>
</evidence>
<dbReference type="SUPFAM" id="SSF55729">
    <property type="entry name" value="Acyl-CoA N-acyltransferases (Nat)"/>
    <property type="match status" value="1"/>
</dbReference>
<dbReference type="InterPro" id="IPR050832">
    <property type="entry name" value="Bact_Acetyltransf"/>
</dbReference>
<evidence type="ECO:0000313" key="5">
    <source>
        <dbReference type="Proteomes" id="UP001147700"/>
    </source>
</evidence>
<feature type="domain" description="N-acetyltransferase" evidence="3">
    <location>
        <begin position="4"/>
        <end position="155"/>
    </location>
</feature>
<organism evidence="4 5">
    <name type="scientific">Solirubrobacter deserti</name>
    <dbReference type="NCBI Taxonomy" id="2282478"/>
    <lineage>
        <taxon>Bacteria</taxon>
        <taxon>Bacillati</taxon>
        <taxon>Actinomycetota</taxon>
        <taxon>Thermoleophilia</taxon>
        <taxon>Solirubrobacterales</taxon>
        <taxon>Solirubrobacteraceae</taxon>
        <taxon>Solirubrobacter</taxon>
    </lineage>
</organism>
<gene>
    <name evidence="4" type="ORF">OJ962_31150</name>
</gene>
<keyword evidence="5" id="KW-1185">Reference proteome</keyword>
<evidence type="ECO:0000256" key="2">
    <source>
        <dbReference type="ARBA" id="ARBA00023315"/>
    </source>
</evidence>
<evidence type="ECO:0000256" key="1">
    <source>
        <dbReference type="ARBA" id="ARBA00022679"/>
    </source>
</evidence>
<dbReference type="InterPro" id="IPR016181">
    <property type="entry name" value="Acyl_CoA_acyltransferase"/>
</dbReference>
<dbReference type="Gene3D" id="3.40.630.30">
    <property type="match status" value="1"/>
</dbReference>
<dbReference type="PROSITE" id="PS51186">
    <property type="entry name" value="GNAT"/>
    <property type="match status" value="1"/>
</dbReference>
<evidence type="ECO:0000313" key="4">
    <source>
        <dbReference type="EMBL" id="MDA0141985.1"/>
    </source>
</evidence>
<dbReference type="PANTHER" id="PTHR43877:SF2">
    <property type="entry name" value="AMINOALKYLPHOSPHONATE N-ACETYLTRANSFERASE-RELATED"/>
    <property type="match status" value="1"/>
</dbReference>
<keyword evidence="1" id="KW-0808">Transferase</keyword>
<accession>A0ABT4RUQ1</accession>
<dbReference type="CDD" id="cd04301">
    <property type="entry name" value="NAT_SF"/>
    <property type="match status" value="1"/>
</dbReference>
<dbReference type="Proteomes" id="UP001147700">
    <property type="component" value="Unassembled WGS sequence"/>
</dbReference>
<dbReference type="Pfam" id="PF00583">
    <property type="entry name" value="Acetyltransf_1"/>
    <property type="match status" value="1"/>
</dbReference>
<dbReference type="RefSeq" id="WP_270006842.1">
    <property type="nucleotide sequence ID" value="NZ_JAPCID010000071.1"/>
</dbReference>
<name>A0ABT4RUQ1_9ACTN</name>
<sequence length="156" mass="17709">MGLTAVWSVQPEPLDSPVAEALLRAYFADIVERYHRRPIDPREVDEAMEEDRTEGLAAFFVARWNGEPAGCAGLRPDGALTRMYVAAPFRRRGGGRRLVRAVEDAARAHGLKRLRLDTREDLVEAQALYLAEGFVDVDPFNDDEYADRWFEKTLED</sequence>
<dbReference type="InterPro" id="IPR000182">
    <property type="entry name" value="GNAT_dom"/>
</dbReference>
<dbReference type="EMBL" id="JAPCID010000071">
    <property type="protein sequence ID" value="MDA0141985.1"/>
    <property type="molecule type" value="Genomic_DNA"/>
</dbReference>
<reference evidence="4" key="1">
    <citation type="submission" date="2022-10" db="EMBL/GenBank/DDBJ databases">
        <title>The WGS of Solirubrobacter sp. CPCC 204708.</title>
        <authorList>
            <person name="Jiang Z."/>
        </authorList>
    </citation>
    <scope>NUCLEOTIDE SEQUENCE</scope>
    <source>
        <strain evidence="4">CPCC 204708</strain>
    </source>
</reference>
<dbReference type="PANTHER" id="PTHR43877">
    <property type="entry name" value="AMINOALKYLPHOSPHONATE N-ACETYLTRANSFERASE-RELATED-RELATED"/>
    <property type="match status" value="1"/>
</dbReference>
<comment type="caution">
    <text evidence="4">The sequence shown here is derived from an EMBL/GenBank/DDBJ whole genome shotgun (WGS) entry which is preliminary data.</text>
</comment>
<keyword evidence="2" id="KW-0012">Acyltransferase</keyword>